<keyword evidence="3 6" id="KW-0238">DNA-binding</keyword>
<keyword evidence="5 6" id="KW-0539">Nucleus</keyword>
<dbReference type="PANTHER" id="PTHR45659">
    <property type="entry name" value="HOMEOBOX PROTEIN HOX"/>
    <property type="match status" value="1"/>
</dbReference>
<reference evidence="10" key="1">
    <citation type="journal article" date="2009" name="PLoS ONE">
        <title>Are Hox genes ancestrally involved in axial patterning? Evidence from the hydrozoan Clytia hemisphaerica (Cnidaria).</title>
        <authorList>
            <person name="Chiori R."/>
            <person name="Jager M."/>
            <person name="Denker E."/>
            <person name="Wincker P."/>
            <person name="Da Silva C."/>
            <person name="Le Guyader H."/>
            <person name="Manuel M."/>
            <person name="Queinnec E."/>
        </authorList>
    </citation>
    <scope>NUCLEOTIDE SEQUENCE</scope>
</reference>
<dbReference type="PRINTS" id="PR00024">
    <property type="entry name" value="HOMEOBOX"/>
</dbReference>
<feature type="region of interest" description="Disordered" evidence="8">
    <location>
        <begin position="83"/>
        <end position="120"/>
    </location>
</feature>
<dbReference type="PROSITE" id="PS50071">
    <property type="entry name" value="HOMEOBOX_2"/>
    <property type="match status" value="1"/>
</dbReference>
<protein>
    <submittedName>
        <fullName evidence="10">Hox9-14A homeodomain transcription factor protein</fullName>
    </submittedName>
</protein>
<feature type="compositionally biased region" description="Polar residues" evidence="8">
    <location>
        <begin position="1"/>
        <end position="17"/>
    </location>
</feature>
<comment type="subcellular location">
    <subcellularLocation>
        <location evidence="1 6 7">Nucleus</location>
    </subcellularLocation>
</comment>
<dbReference type="GO" id="GO:0005634">
    <property type="term" value="C:nucleus"/>
    <property type="evidence" value="ECO:0007669"/>
    <property type="project" value="UniProtKB-SubCell"/>
</dbReference>
<evidence type="ECO:0000256" key="3">
    <source>
        <dbReference type="ARBA" id="ARBA00023125"/>
    </source>
</evidence>
<dbReference type="Gene3D" id="1.10.10.60">
    <property type="entry name" value="Homeodomain-like"/>
    <property type="match status" value="1"/>
</dbReference>
<dbReference type="AlphaFoldDB" id="B9V2D3"/>
<dbReference type="SMART" id="SM00389">
    <property type="entry name" value="HOX"/>
    <property type="match status" value="1"/>
</dbReference>
<accession>B9V2D3</accession>
<feature type="compositionally biased region" description="Polar residues" evidence="8">
    <location>
        <begin position="107"/>
        <end position="118"/>
    </location>
</feature>
<evidence type="ECO:0000259" key="9">
    <source>
        <dbReference type="PROSITE" id="PS50071"/>
    </source>
</evidence>
<dbReference type="Pfam" id="PF00046">
    <property type="entry name" value="Homeodomain"/>
    <property type="match status" value="1"/>
</dbReference>
<dbReference type="EMBL" id="FJ392850">
    <property type="protein sequence ID" value="ACM62733.1"/>
    <property type="molecule type" value="mRNA"/>
</dbReference>
<dbReference type="InterPro" id="IPR001356">
    <property type="entry name" value="HD"/>
</dbReference>
<evidence type="ECO:0000256" key="8">
    <source>
        <dbReference type="SAM" id="MobiDB-lite"/>
    </source>
</evidence>
<evidence type="ECO:0000256" key="6">
    <source>
        <dbReference type="PROSITE-ProRule" id="PRU00108"/>
    </source>
</evidence>
<dbReference type="InterPro" id="IPR020479">
    <property type="entry name" value="HD_metazoa"/>
</dbReference>
<dbReference type="PROSITE" id="PS00027">
    <property type="entry name" value="HOMEOBOX_1"/>
    <property type="match status" value="1"/>
</dbReference>
<dbReference type="GO" id="GO:0000978">
    <property type="term" value="F:RNA polymerase II cis-regulatory region sequence-specific DNA binding"/>
    <property type="evidence" value="ECO:0007669"/>
    <property type="project" value="TreeGrafter"/>
</dbReference>
<dbReference type="GO" id="GO:0000981">
    <property type="term" value="F:DNA-binding transcription factor activity, RNA polymerase II-specific"/>
    <property type="evidence" value="ECO:0007669"/>
    <property type="project" value="InterPro"/>
</dbReference>
<name>B9V2D3_9CNID</name>
<evidence type="ECO:0000256" key="4">
    <source>
        <dbReference type="ARBA" id="ARBA00023155"/>
    </source>
</evidence>
<dbReference type="PANTHER" id="PTHR45659:SF4">
    <property type="entry name" value="HOMEOBOX PROTEIN ABDOMINAL-A"/>
    <property type="match status" value="1"/>
</dbReference>
<feature type="region of interest" description="Disordered" evidence="8">
    <location>
        <begin position="241"/>
        <end position="270"/>
    </location>
</feature>
<evidence type="ECO:0000313" key="10">
    <source>
        <dbReference type="EMBL" id="ACM62733.1"/>
    </source>
</evidence>
<dbReference type="CDD" id="cd00086">
    <property type="entry name" value="homeodomain"/>
    <property type="match status" value="1"/>
</dbReference>
<feature type="compositionally biased region" description="Low complexity" evidence="8">
    <location>
        <begin position="83"/>
        <end position="100"/>
    </location>
</feature>
<organism evidence="10">
    <name type="scientific">Clytia hemisphaerica</name>
    <dbReference type="NCBI Taxonomy" id="252671"/>
    <lineage>
        <taxon>Eukaryota</taxon>
        <taxon>Metazoa</taxon>
        <taxon>Cnidaria</taxon>
        <taxon>Hydrozoa</taxon>
        <taxon>Hydroidolina</taxon>
        <taxon>Leptothecata</taxon>
        <taxon>Obeliida</taxon>
        <taxon>Clytiidae</taxon>
        <taxon>Clytia</taxon>
    </lineage>
</organism>
<feature type="region of interest" description="Disordered" evidence="8">
    <location>
        <begin position="1"/>
        <end position="21"/>
    </location>
</feature>
<sequence>MYSTTLQNTTNDMSSTGKDYGYSRLFHHQGLTHTTSPAISTQQPPQPTSNSVSAYQYANSTYGASRERVYSASNSLHSKFLESSRSPILQRSSSLPSQNSPSPPYIGSTNTNSNTMQYGSHYGSLKSTSYPSNNPSSWYNSSISSVSGGVGTTSLYHPPQSLENLQDWQNNGYPSGEGYFPWNCCFTDGKRKRTSYTRRQIYDLEKEFAKNRYITRERRIEMSLQLNLTERQIKTWFQNRRMKTKREKPTSTKNENHHEQTHQAHQAHPVHQTHNVLLSDTTDIKTVLNNI</sequence>
<evidence type="ECO:0000256" key="5">
    <source>
        <dbReference type="ARBA" id="ARBA00023242"/>
    </source>
</evidence>
<dbReference type="InterPro" id="IPR009057">
    <property type="entry name" value="Homeodomain-like_sf"/>
</dbReference>
<dbReference type="InterPro" id="IPR017970">
    <property type="entry name" value="Homeobox_CS"/>
</dbReference>
<dbReference type="InterPro" id="IPR050296">
    <property type="entry name" value="Antp_homeobox"/>
</dbReference>
<dbReference type="GO" id="GO:0009952">
    <property type="term" value="P:anterior/posterior pattern specification"/>
    <property type="evidence" value="ECO:0007669"/>
    <property type="project" value="TreeGrafter"/>
</dbReference>
<evidence type="ECO:0000256" key="7">
    <source>
        <dbReference type="RuleBase" id="RU000682"/>
    </source>
</evidence>
<evidence type="ECO:0000256" key="2">
    <source>
        <dbReference type="ARBA" id="ARBA00022473"/>
    </source>
</evidence>
<feature type="DNA-binding region" description="Homeobox" evidence="6">
    <location>
        <begin position="189"/>
        <end position="248"/>
    </location>
</feature>
<evidence type="ECO:0000256" key="1">
    <source>
        <dbReference type="ARBA" id="ARBA00004123"/>
    </source>
</evidence>
<dbReference type="SUPFAM" id="SSF46689">
    <property type="entry name" value="Homeodomain-like"/>
    <property type="match status" value="1"/>
</dbReference>
<feature type="compositionally biased region" description="Basic and acidic residues" evidence="8">
    <location>
        <begin position="247"/>
        <end position="262"/>
    </location>
</feature>
<keyword evidence="4 6" id="KW-0371">Homeobox</keyword>
<keyword evidence="2" id="KW-0217">Developmental protein</keyword>
<feature type="domain" description="Homeobox" evidence="9">
    <location>
        <begin position="187"/>
        <end position="247"/>
    </location>
</feature>
<proteinExistence type="evidence at transcript level"/>